<dbReference type="AlphaFoldDB" id="A0A2S5DF70"/>
<evidence type="ECO:0000313" key="1">
    <source>
        <dbReference type="EMBL" id="POZ61679.1"/>
    </source>
</evidence>
<sequence length="150" mass="15945">MANPLTLMLPLRADAEASALLEAIHAGQDTLNRALSLVDTLHFARLLLLDRAAPDLRPGPTLSGNHVLAMLAEYDGELEDCIRSLARELGPQLDSLLAFVDGGSRLVPAIACISELADFVSQHDVSRGPAGLAHFEAYRATAREIAAALP</sequence>
<reference evidence="2" key="1">
    <citation type="submission" date="2018-02" db="EMBL/GenBank/DDBJ databases">
        <authorList>
            <person name="O'Hara-Hanley K."/>
            <person name="Soby S."/>
        </authorList>
    </citation>
    <scope>NUCLEOTIDE SEQUENCE [LARGE SCALE GENOMIC DNA]</scope>
    <source>
        <strain evidence="2">MWU14-2602</strain>
    </source>
</reference>
<protein>
    <submittedName>
        <fullName evidence="1">Uncharacterized protein</fullName>
    </submittedName>
</protein>
<proteinExistence type="predicted"/>
<comment type="caution">
    <text evidence="1">The sequence shown here is derived from an EMBL/GenBank/DDBJ whole genome shotgun (WGS) entry which is preliminary data.</text>
</comment>
<dbReference type="Proteomes" id="UP000237082">
    <property type="component" value="Unassembled WGS sequence"/>
</dbReference>
<accession>A0A2S5DF70</accession>
<dbReference type="RefSeq" id="WP_103902974.1">
    <property type="nucleotide sequence ID" value="NZ_PQWB01000048.1"/>
</dbReference>
<keyword evidence="2" id="KW-1185">Reference proteome</keyword>
<evidence type="ECO:0000313" key="2">
    <source>
        <dbReference type="Proteomes" id="UP000237082"/>
    </source>
</evidence>
<dbReference type="EMBL" id="PQWB01000048">
    <property type="protein sequence ID" value="POZ61679.1"/>
    <property type="molecule type" value="Genomic_DNA"/>
</dbReference>
<dbReference type="OrthoDB" id="116741at2"/>
<organism evidence="1 2">
    <name type="scientific">Chromobacterium alticapitis</name>
    <dbReference type="NCBI Taxonomy" id="2073169"/>
    <lineage>
        <taxon>Bacteria</taxon>
        <taxon>Pseudomonadati</taxon>
        <taxon>Pseudomonadota</taxon>
        <taxon>Betaproteobacteria</taxon>
        <taxon>Neisseriales</taxon>
        <taxon>Chromobacteriaceae</taxon>
        <taxon>Chromobacterium</taxon>
    </lineage>
</organism>
<name>A0A2S5DF70_9NEIS</name>
<gene>
    <name evidence="1" type="ORF">C2I19_12240</name>
</gene>